<evidence type="ECO:0000256" key="1">
    <source>
        <dbReference type="SAM" id="SignalP"/>
    </source>
</evidence>
<keyword evidence="1" id="KW-0732">Signal</keyword>
<gene>
    <name evidence="2" type="ORF">PGLA2088_LOCUS29498</name>
</gene>
<dbReference type="EMBL" id="CAJNNW010028349">
    <property type="protein sequence ID" value="CAE8695691.1"/>
    <property type="molecule type" value="Genomic_DNA"/>
</dbReference>
<feature type="chain" id="PRO_5032802493" evidence="1">
    <location>
        <begin position="16"/>
        <end position="204"/>
    </location>
</feature>
<evidence type="ECO:0000313" key="3">
    <source>
        <dbReference type="Proteomes" id="UP000626109"/>
    </source>
</evidence>
<reference evidence="2" key="1">
    <citation type="submission" date="2021-02" db="EMBL/GenBank/DDBJ databases">
        <authorList>
            <person name="Dougan E. K."/>
            <person name="Rhodes N."/>
            <person name="Thang M."/>
            <person name="Chan C."/>
        </authorList>
    </citation>
    <scope>NUCLEOTIDE SEQUENCE</scope>
</reference>
<feature type="signal peptide" evidence="1">
    <location>
        <begin position="1"/>
        <end position="15"/>
    </location>
</feature>
<organism evidence="2 3">
    <name type="scientific">Polarella glacialis</name>
    <name type="common">Dinoflagellate</name>
    <dbReference type="NCBI Taxonomy" id="89957"/>
    <lineage>
        <taxon>Eukaryota</taxon>
        <taxon>Sar</taxon>
        <taxon>Alveolata</taxon>
        <taxon>Dinophyceae</taxon>
        <taxon>Suessiales</taxon>
        <taxon>Suessiaceae</taxon>
        <taxon>Polarella</taxon>
    </lineage>
</organism>
<dbReference type="Proteomes" id="UP000626109">
    <property type="component" value="Unassembled WGS sequence"/>
</dbReference>
<protein>
    <submittedName>
        <fullName evidence="2">Uncharacterized protein</fullName>
    </submittedName>
</protein>
<dbReference type="SUPFAM" id="SSF50814">
    <property type="entry name" value="Lipocalins"/>
    <property type="match status" value="1"/>
</dbReference>
<feature type="non-terminal residue" evidence="2">
    <location>
        <position position="204"/>
    </location>
</feature>
<name>A0A813K633_POLGL</name>
<proteinExistence type="predicted"/>
<sequence>ISLVALAMAAVSAAALFSQALLSSGAASAPASCKAAAGRTSSSAFSSADFCRTSNSSFSSAERPDFSGVWRLERAENLARFMRAIGYNFLVAQAAGLARVTQTIEQRQDEIKFVFEVVPPLLAQRSEALVKLGAEEVSMRDDAGREMLLLSPAWNGTVFSSGLRYLNPRHELTIDRYMEDGFMVEHVRYPSKALEMRRIFRKVG</sequence>
<dbReference type="AlphaFoldDB" id="A0A813K633"/>
<accession>A0A813K633</accession>
<dbReference type="InterPro" id="IPR012674">
    <property type="entry name" value="Calycin"/>
</dbReference>
<evidence type="ECO:0000313" key="2">
    <source>
        <dbReference type="EMBL" id="CAE8695691.1"/>
    </source>
</evidence>
<comment type="caution">
    <text evidence="2">The sequence shown here is derived from an EMBL/GenBank/DDBJ whole genome shotgun (WGS) entry which is preliminary data.</text>
</comment>
<dbReference type="Gene3D" id="2.40.128.20">
    <property type="match status" value="1"/>
</dbReference>